<dbReference type="SMART" id="SM00710">
    <property type="entry name" value="PbH1"/>
    <property type="match status" value="4"/>
</dbReference>
<dbReference type="SUPFAM" id="SSF101898">
    <property type="entry name" value="NHL repeat"/>
    <property type="match status" value="1"/>
</dbReference>
<dbReference type="AlphaFoldDB" id="A0A5B8VTD7"/>
<dbReference type="KEGG" id="agi:FSB73_21450"/>
<gene>
    <name evidence="3" type="ORF">FSB73_21450</name>
</gene>
<dbReference type="InterPro" id="IPR012334">
    <property type="entry name" value="Pectin_lyas_fold"/>
</dbReference>
<dbReference type="EMBL" id="CP042434">
    <property type="protein sequence ID" value="QEC73845.1"/>
    <property type="molecule type" value="Genomic_DNA"/>
</dbReference>
<protein>
    <submittedName>
        <fullName evidence="3">T9SS type A sorting domain-containing protein</fullName>
    </submittedName>
</protein>
<dbReference type="InterPro" id="IPR026444">
    <property type="entry name" value="Secre_tail"/>
</dbReference>
<dbReference type="NCBIfam" id="NF041518">
    <property type="entry name" value="choice_anch_Q"/>
    <property type="match status" value="1"/>
</dbReference>
<dbReference type="OrthoDB" id="9805017at2"/>
<proteinExistence type="predicted"/>
<dbReference type="Pfam" id="PF13229">
    <property type="entry name" value="Beta_helix"/>
    <property type="match status" value="1"/>
</dbReference>
<evidence type="ECO:0000259" key="2">
    <source>
        <dbReference type="Pfam" id="PF18962"/>
    </source>
</evidence>
<dbReference type="RefSeq" id="WP_146787031.1">
    <property type="nucleotide sequence ID" value="NZ_CP042434.1"/>
</dbReference>
<dbReference type="InterPro" id="IPR039448">
    <property type="entry name" value="Beta_helix"/>
</dbReference>
<dbReference type="Pfam" id="PF18962">
    <property type="entry name" value="Por_Secre_tail"/>
    <property type="match status" value="1"/>
</dbReference>
<name>A0A5B8VTD7_9BACT</name>
<dbReference type="PANTHER" id="PTHR40274:SF4">
    <property type="entry name" value="BLL1406 PROTEIN"/>
    <property type="match status" value="1"/>
</dbReference>
<dbReference type="InterPro" id="IPR006626">
    <property type="entry name" value="PbH1"/>
</dbReference>
<dbReference type="InterPro" id="IPR059226">
    <property type="entry name" value="Choice_anch_Q_dom"/>
</dbReference>
<evidence type="ECO:0000313" key="3">
    <source>
        <dbReference type="EMBL" id="QEC73845.1"/>
    </source>
</evidence>
<keyword evidence="4" id="KW-1185">Reference proteome</keyword>
<evidence type="ECO:0000259" key="1">
    <source>
        <dbReference type="Pfam" id="PF13229"/>
    </source>
</evidence>
<sequence>MKKIRLITGLVVSVFTFSALIFTPSELQAQTASLYATGFSQPNNLTLDAAGNLYVATYGENSVVKVDPSGTKVVTYTGFNDPFGLACDGSGNLYVSSEFGGDIKKVDAGTGSITTYATGFTTPTSIAFDANGNLFVANYGASIICKVDPSGAIIATYGAGIANPTSVVIDALGNLYVSSYSANTVTKLDPSGNHIATYTGMTNPYGLALDKAGNLYITQYDSNAIGLIKAGSADGTQPTIIMSGLSFTPTMLVYQNYTLYATDGLNSVYKISGGILAPQTHHFVNLNATGNNDGTSWLNAYTNFQTAIDAASAGDSLLVAQASYQPASGNSFIMKEGVEIFGGFLGTESSFDQRSDANKPTLLGNGNSVIRNENNALTSAALLDGFIITEGGNYFASVAGGGMYNDGASPTISNCIFTANGTFDNGGGMCNYNAAPVITNCIFVSNISHSLGGAIFNANSSPLITNCTFSMNTITGLGGGGIYNIGSNPTIKGCLFSGNGYDFAWGGGMYNDGGSAPFITNCVFTGNKAAAGGGMYNVGSSPTILNCTFSGNYGSNFGDGILNYNAAYPVINNTIIWNNGTTGIVNQNGATPSITYSDLQDGVAAGIGNISIDPLFSAPNPNPAPFVGGDYSLHGASPCINTGTPDTTGLHIGNTDIAGGPRIMGSLIDMGAYESPQGALPVKLISFQGKLQNGIAELSWQTGVEDDLTRFELEKSTSGKNFVRVATITGRGNNSTYVEHVAQMEPISYYRLKLDDDNDKNKFSNVVRLAQTALTHLFVYPNPAKDYININAASTGTIYIYNATGVLVAQKALQVGLNKLDIKALSAGVYVVKVGGTALRFVKQ</sequence>
<dbReference type="CDD" id="cd05819">
    <property type="entry name" value="NHL"/>
    <property type="match status" value="1"/>
</dbReference>
<dbReference type="NCBIfam" id="TIGR04183">
    <property type="entry name" value="Por_Secre_tail"/>
    <property type="match status" value="1"/>
</dbReference>
<dbReference type="InterPro" id="IPR011050">
    <property type="entry name" value="Pectin_lyase_fold/virulence"/>
</dbReference>
<dbReference type="Proteomes" id="UP000321291">
    <property type="component" value="Chromosome"/>
</dbReference>
<dbReference type="InterPro" id="IPR051344">
    <property type="entry name" value="Vgb"/>
</dbReference>
<dbReference type="PANTHER" id="PTHR40274">
    <property type="entry name" value="VIRGINIAMYCIN B LYASE"/>
    <property type="match status" value="1"/>
</dbReference>
<organism evidence="3 4">
    <name type="scientific">Arachidicoccus ginsenosidivorans</name>
    <dbReference type="NCBI Taxonomy" id="496057"/>
    <lineage>
        <taxon>Bacteria</taxon>
        <taxon>Pseudomonadati</taxon>
        <taxon>Bacteroidota</taxon>
        <taxon>Chitinophagia</taxon>
        <taxon>Chitinophagales</taxon>
        <taxon>Chitinophagaceae</taxon>
        <taxon>Arachidicoccus</taxon>
    </lineage>
</organism>
<dbReference type="InterPro" id="IPR011042">
    <property type="entry name" value="6-blade_b-propeller_TolB-like"/>
</dbReference>
<evidence type="ECO:0000313" key="4">
    <source>
        <dbReference type="Proteomes" id="UP000321291"/>
    </source>
</evidence>
<feature type="domain" description="Right handed beta helix" evidence="1">
    <location>
        <begin position="470"/>
        <end position="607"/>
    </location>
</feature>
<dbReference type="Gene3D" id="2.120.10.30">
    <property type="entry name" value="TolB, C-terminal domain"/>
    <property type="match status" value="1"/>
</dbReference>
<dbReference type="Gene3D" id="2.160.20.10">
    <property type="entry name" value="Single-stranded right-handed beta-helix, Pectin lyase-like"/>
    <property type="match status" value="1"/>
</dbReference>
<reference evidence="3 4" key="1">
    <citation type="journal article" date="2017" name="Int. J. Syst. Evol. Microbiol.">
        <title>Arachidicoccus ginsenosidivorans sp. nov., with ginsenoside-converting activity isolated from ginseng cultivating soil.</title>
        <authorList>
            <person name="Siddiqi M.Z."/>
            <person name="Aslam Z."/>
            <person name="Im W.T."/>
        </authorList>
    </citation>
    <scope>NUCLEOTIDE SEQUENCE [LARGE SCALE GENOMIC DNA]</scope>
    <source>
        <strain evidence="3 4">Gsoil 809</strain>
    </source>
</reference>
<dbReference type="SUPFAM" id="SSF51126">
    <property type="entry name" value="Pectin lyase-like"/>
    <property type="match status" value="1"/>
</dbReference>
<accession>A0A5B8VTD7</accession>
<feature type="domain" description="Secretion system C-terminal sorting" evidence="2">
    <location>
        <begin position="779"/>
        <end position="837"/>
    </location>
</feature>